<sequence length="166" mass="18979">MFIVKILKDIFKVLQTDVSPNQVAFGAALGIFLGFVPGVLWKCIFFFLIMILRVNIGAAFVSWTVFGLVGLLLDPIADKIGYFILNLGFLFNLFTSLYNADIVPFTKFNNTVVMGNLALGVILFYPAYFFSKKFILYYRSHWREKIAKWRIVKLLTASSISYTIFK</sequence>
<proteinExistence type="predicted"/>
<feature type="domain" description="DUF2062" evidence="2">
    <location>
        <begin position="11"/>
        <end position="141"/>
    </location>
</feature>
<dbReference type="STRING" id="1408281.Epro_0140"/>
<evidence type="ECO:0000313" key="4">
    <source>
        <dbReference type="Proteomes" id="UP000035337"/>
    </source>
</evidence>
<dbReference type="InterPro" id="IPR019935">
    <property type="entry name" value="CHP03546"/>
</dbReference>
<feature type="transmembrane region" description="Helical" evidence="1">
    <location>
        <begin position="46"/>
        <end position="73"/>
    </location>
</feature>
<keyword evidence="1" id="KW-0472">Membrane</keyword>
<protein>
    <recommendedName>
        <fullName evidence="2">DUF2062 domain-containing protein</fullName>
    </recommendedName>
</protein>
<dbReference type="InterPro" id="IPR018639">
    <property type="entry name" value="DUF2062"/>
</dbReference>
<feature type="transmembrane region" description="Helical" evidence="1">
    <location>
        <begin position="80"/>
        <end position="100"/>
    </location>
</feature>
<dbReference type="Pfam" id="PF09835">
    <property type="entry name" value="DUF2062"/>
    <property type="match status" value="1"/>
</dbReference>
<dbReference type="EMBL" id="CP009498">
    <property type="protein sequence ID" value="AKL97519.1"/>
    <property type="molecule type" value="Genomic_DNA"/>
</dbReference>
<gene>
    <name evidence="3" type="ORF">Epro_0140</name>
</gene>
<dbReference type="NCBIfam" id="TIGR03546">
    <property type="entry name" value="TIGR03546 family protein"/>
    <property type="match status" value="1"/>
</dbReference>
<evidence type="ECO:0000256" key="1">
    <source>
        <dbReference type="SAM" id="Phobius"/>
    </source>
</evidence>
<evidence type="ECO:0000259" key="2">
    <source>
        <dbReference type="Pfam" id="PF09835"/>
    </source>
</evidence>
<feature type="transmembrane region" description="Helical" evidence="1">
    <location>
        <begin position="21"/>
        <end position="40"/>
    </location>
</feature>
<reference evidence="3 4" key="1">
    <citation type="submission" date="2014-09" db="EMBL/GenBank/DDBJ databases">
        <title>Complete genome sequence of Endomicrobium proavitum.</title>
        <authorList>
            <person name="Zheng H."/>
        </authorList>
    </citation>
    <scope>NUCLEOTIDE SEQUENCE [LARGE SCALE GENOMIC DNA]</scope>
    <source>
        <strain evidence="3 4">Rsa215</strain>
    </source>
</reference>
<dbReference type="RefSeq" id="WP_052569676.1">
    <property type="nucleotide sequence ID" value="NZ_CP009498.1"/>
</dbReference>
<feature type="transmembrane region" description="Helical" evidence="1">
    <location>
        <begin position="112"/>
        <end position="130"/>
    </location>
</feature>
<dbReference type="Proteomes" id="UP000035337">
    <property type="component" value="Chromosome"/>
</dbReference>
<keyword evidence="1" id="KW-1133">Transmembrane helix</keyword>
<keyword evidence="4" id="KW-1185">Reference proteome</keyword>
<name>A0A0G3WJ84_9BACT</name>
<keyword evidence="1" id="KW-0812">Transmembrane</keyword>
<dbReference type="AlphaFoldDB" id="A0A0G3WJ84"/>
<organism evidence="3 4">
    <name type="scientific">Endomicrobium proavitum</name>
    <dbReference type="NCBI Taxonomy" id="1408281"/>
    <lineage>
        <taxon>Bacteria</taxon>
        <taxon>Pseudomonadati</taxon>
        <taxon>Elusimicrobiota</taxon>
        <taxon>Endomicrobiia</taxon>
        <taxon>Endomicrobiales</taxon>
        <taxon>Endomicrobiaceae</taxon>
        <taxon>Endomicrobium</taxon>
    </lineage>
</organism>
<evidence type="ECO:0000313" key="3">
    <source>
        <dbReference type="EMBL" id="AKL97519.1"/>
    </source>
</evidence>
<dbReference type="OrthoDB" id="1524401at2"/>
<accession>A0A0G3WJ84</accession>
<dbReference type="KEGG" id="epo:Epro_0140"/>